<dbReference type="EMBL" id="RBPS01000402">
    <property type="protein sequence ID" value="RMO28389.1"/>
    <property type="molecule type" value="Genomic_DNA"/>
</dbReference>
<reference evidence="2 3" key="1">
    <citation type="submission" date="2018-08" db="EMBL/GenBank/DDBJ databases">
        <title>Recombination of ecologically and evolutionarily significant loci maintains genetic cohesion in the Pseudomonas syringae species complex.</title>
        <authorList>
            <person name="Dillon M."/>
            <person name="Thakur S."/>
            <person name="Almeida R.N.D."/>
            <person name="Weir B.S."/>
            <person name="Guttman D.S."/>
        </authorList>
    </citation>
    <scope>NUCLEOTIDE SEQUENCE [LARGE SCALE GENOMIC DNA]</scope>
    <source>
        <strain evidence="2 3">ICMP 6372</strain>
    </source>
</reference>
<keyword evidence="1" id="KW-0238">DNA-binding</keyword>
<accession>A0A3M3URL5</accession>
<proteinExistence type="predicted"/>
<dbReference type="Proteomes" id="UP000273536">
    <property type="component" value="Unassembled WGS sequence"/>
</dbReference>
<dbReference type="AlphaFoldDB" id="A0A3M3URL5"/>
<comment type="caution">
    <text evidence="2">The sequence shown here is derived from an EMBL/GenBank/DDBJ whole genome shotgun (WGS) entry which is preliminary data.</text>
</comment>
<dbReference type="SUPFAM" id="SSF56349">
    <property type="entry name" value="DNA breaking-rejoining enzymes"/>
    <property type="match status" value="1"/>
</dbReference>
<protein>
    <submittedName>
        <fullName evidence="2">Site-specific recombinase XerD</fullName>
    </submittedName>
</protein>
<dbReference type="GO" id="GO:0003677">
    <property type="term" value="F:DNA binding"/>
    <property type="evidence" value="ECO:0007669"/>
    <property type="project" value="UniProtKB-KW"/>
</dbReference>
<dbReference type="InterPro" id="IPR010998">
    <property type="entry name" value="Integrase_recombinase_N"/>
</dbReference>
<name>A0A3M3URL5_PSESG</name>
<organism evidence="2 3">
    <name type="scientific">Pseudomonas savastanoi pv. glycinea</name>
    <name type="common">Pseudomonas syringae pv. glycinea</name>
    <dbReference type="NCBI Taxonomy" id="318"/>
    <lineage>
        <taxon>Bacteria</taxon>
        <taxon>Pseudomonadati</taxon>
        <taxon>Pseudomonadota</taxon>
        <taxon>Gammaproteobacteria</taxon>
        <taxon>Pseudomonadales</taxon>
        <taxon>Pseudomonadaceae</taxon>
        <taxon>Pseudomonas</taxon>
    </lineage>
</organism>
<dbReference type="Gene3D" id="1.10.150.130">
    <property type="match status" value="1"/>
</dbReference>
<evidence type="ECO:0000256" key="1">
    <source>
        <dbReference type="ARBA" id="ARBA00023125"/>
    </source>
</evidence>
<sequence length="171" mass="19478">MATLVKTPSGTWKALIRKNGWPTVAKTFRTKRDAEDWSRRTEEEMVRGVYIRRSGSEKMTLEAALKRYLSDITPTKKPTTQRGETSKAKKLIEHLGKYSMAALSAEIIASYRDKRLNEPTEPFHWASAPLKCSKLRWITRCDQSTAIWCFSVSLERTGNVGRIPLPKFGVS</sequence>
<evidence type="ECO:0000313" key="3">
    <source>
        <dbReference type="Proteomes" id="UP000273536"/>
    </source>
</evidence>
<dbReference type="InterPro" id="IPR011010">
    <property type="entry name" value="DNA_brk_join_enz"/>
</dbReference>
<gene>
    <name evidence="2" type="ORF">ALQ42_02861</name>
</gene>
<evidence type="ECO:0000313" key="2">
    <source>
        <dbReference type="EMBL" id="RMO28389.1"/>
    </source>
</evidence>